<reference evidence="1 2" key="1">
    <citation type="journal article" date="2018" name="New Phytol.">
        <title>Phylogenomics of Endogonaceae and evolution of mycorrhizas within Mucoromycota.</title>
        <authorList>
            <person name="Chang Y."/>
            <person name="Desiro A."/>
            <person name="Na H."/>
            <person name="Sandor L."/>
            <person name="Lipzen A."/>
            <person name="Clum A."/>
            <person name="Barry K."/>
            <person name="Grigoriev I.V."/>
            <person name="Martin F.M."/>
            <person name="Stajich J.E."/>
            <person name="Smith M.E."/>
            <person name="Bonito G."/>
            <person name="Spatafora J.W."/>
        </authorList>
    </citation>
    <scope>NUCLEOTIDE SEQUENCE [LARGE SCALE GENOMIC DNA]</scope>
    <source>
        <strain evidence="1 2">AD002</strain>
    </source>
</reference>
<name>A0A433QU11_9FUNG</name>
<dbReference type="AlphaFoldDB" id="A0A433QU11"/>
<sequence>MYSTACTADLISSASLSGISTENSSSIAITTSTVSSESRPRSFEKWAFSDTLAGSTLSKPLRMSRTLDSMSLRDRLVEAE</sequence>
<proteinExistence type="predicted"/>
<evidence type="ECO:0000313" key="1">
    <source>
        <dbReference type="EMBL" id="RUS33279.1"/>
    </source>
</evidence>
<dbReference type="EMBL" id="RBNJ01001316">
    <property type="protein sequence ID" value="RUS33279.1"/>
    <property type="molecule type" value="Genomic_DNA"/>
</dbReference>
<dbReference type="Proteomes" id="UP000274822">
    <property type="component" value="Unassembled WGS sequence"/>
</dbReference>
<protein>
    <submittedName>
        <fullName evidence="1">Uncharacterized protein</fullName>
    </submittedName>
</protein>
<comment type="caution">
    <text evidence="1">The sequence shown here is derived from an EMBL/GenBank/DDBJ whole genome shotgun (WGS) entry which is preliminary data.</text>
</comment>
<organism evidence="1 2">
    <name type="scientific">Jimgerdemannia flammicorona</name>
    <dbReference type="NCBI Taxonomy" id="994334"/>
    <lineage>
        <taxon>Eukaryota</taxon>
        <taxon>Fungi</taxon>
        <taxon>Fungi incertae sedis</taxon>
        <taxon>Mucoromycota</taxon>
        <taxon>Mucoromycotina</taxon>
        <taxon>Endogonomycetes</taxon>
        <taxon>Endogonales</taxon>
        <taxon>Endogonaceae</taxon>
        <taxon>Jimgerdemannia</taxon>
    </lineage>
</organism>
<gene>
    <name evidence="1" type="ORF">BC938DRAFT_472261</name>
</gene>
<evidence type="ECO:0000313" key="2">
    <source>
        <dbReference type="Proteomes" id="UP000274822"/>
    </source>
</evidence>
<accession>A0A433QU11</accession>
<keyword evidence="2" id="KW-1185">Reference proteome</keyword>